<dbReference type="PRINTS" id="PR00455">
    <property type="entry name" value="HTHTETR"/>
</dbReference>
<evidence type="ECO:0000256" key="1">
    <source>
        <dbReference type="ARBA" id="ARBA00023125"/>
    </source>
</evidence>
<reference evidence="3" key="1">
    <citation type="submission" date="2020-05" db="EMBL/GenBank/DDBJ databases">
        <authorList>
            <person name="Chiriac C."/>
            <person name="Salcher M."/>
            <person name="Ghai R."/>
            <person name="Kavagutti S V."/>
        </authorList>
    </citation>
    <scope>NUCLEOTIDE SEQUENCE</scope>
</reference>
<sequence>MTVKTVRRTQAERSSSTQRLLLDATVACLVELGYGGTTTSAVAERAGVSRGAQLHHYGTRQRLMGAAVAHLGARRLEWVRENAGRLPDDDSRPRRALDLLAEALSGPLYAATLELYVAARVDTELHEALVPVEQQLTRELRRLCREYVTADPVLVQLTLDLLLGRGVGSLLSPVRPGRQRQLLDAWADVVSAGAGR</sequence>
<keyword evidence="1" id="KW-0238">DNA-binding</keyword>
<name>A0A6J7FQB2_9ZZZZ</name>
<dbReference type="PANTHER" id="PTHR30055:SF226">
    <property type="entry name" value="HTH-TYPE TRANSCRIPTIONAL REGULATOR PKSA"/>
    <property type="match status" value="1"/>
</dbReference>
<dbReference type="PROSITE" id="PS50977">
    <property type="entry name" value="HTH_TETR_2"/>
    <property type="match status" value="1"/>
</dbReference>
<gene>
    <name evidence="3" type="ORF">UFOPK3609_00011</name>
</gene>
<dbReference type="InterPro" id="IPR001647">
    <property type="entry name" value="HTH_TetR"/>
</dbReference>
<dbReference type="GO" id="GO:0003700">
    <property type="term" value="F:DNA-binding transcription factor activity"/>
    <property type="evidence" value="ECO:0007669"/>
    <property type="project" value="TreeGrafter"/>
</dbReference>
<dbReference type="SUPFAM" id="SSF46689">
    <property type="entry name" value="Homeodomain-like"/>
    <property type="match status" value="1"/>
</dbReference>
<dbReference type="AlphaFoldDB" id="A0A6J7FQB2"/>
<evidence type="ECO:0000259" key="2">
    <source>
        <dbReference type="PROSITE" id="PS50977"/>
    </source>
</evidence>
<proteinExistence type="predicted"/>
<dbReference type="PANTHER" id="PTHR30055">
    <property type="entry name" value="HTH-TYPE TRANSCRIPTIONAL REGULATOR RUTR"/>
    <property type="match status" value="1"/>
</dbReference>
<dbReference type="Pfam" id="PF00440">
    <property type="entry name" value="TetR_N"/>
    <property type="match status" value="1"/>
</dbReference>
<dbReference type="EMBL" id="CAFBMQ010000001">
    <property type="protein sequence ID" value="CAB4895934.1"/>
    <property type="molecule type" value="Genomic_DNA"/>
</dbReference>
<evidence type="ECO:0000313" key="3">
    <source>
        <dbReference type="EMBL" id="CAB4895934.1"/>
    </source>
</evidence>
<dbReference type="InterPro" id="IPR050109">
    <property type="entry name" value="HTH-type_TetR-like_transc_reg"/>
</dbReference>
<feature type="domain" description="HTH tetR-type" evidence="2">
    <location>
        <begin position="15"/>
        <end position="75"/>
    </location>
</feature>
<protein>
    <submittedName>
        <fullName evidence="3">Unannotated protein</fullName>
    </submittedName>
</protein>
<accession>A0A6J7FQB2</accession>
<dbReference type="GO" id="GO:0000976">
    <property type="term" value="F:transcription cis-regulatory region binding"/>
    <property type="evidence" value="ECO:0007669"/>
    <property type="project" value="TreeGrafter"/>
</dbReference>
<dbReference type="InterPro" id="IPR009057">
    <property type="entry name" value="Homeodomain-like_sf"/>
</dbReference>
<dbReference type="Gene3D" id="1.10.357.10">
    <property type="entry name" value="Tetracycline Repressor, domain 2"/>
    <property type="match status" value="1"/>
</dbReference>
<organism evidence="3">
    <name type="scientific">freshwater metagenome</name>
    <dbReference type="NCBI Taxonomy" id="449393"/>
    <lineage>
        <taxon>unclassified sequences</taxon>
        <taxon>metagenomes</taxon>
        <taxon>ecological metagenomes</taxon>
    </lineage>
</organism>